<feature type="compositionally biased region" description="Basic and acidic residues" evidence="2">
    <location>
        <begin position="105"/>
        <end position="127"/>
    </location>
</feature>
<dbReference type="EMBL" id="WIXP02000005">
    <property type="protein sequence ID" value="KAF6210156.1"/>
    <property type="molecule type" value="Genomic_DNA"/>
</dbReference>
<feature type="coiled-coil region" evidence="1">
    <location>
        <begin position="239"/>
        <end position="270"/>
    </location>
</feature>
<comment type="caution">
    <text evidence="3">The sequence shown here is derived from an EMBL/GenBank/DDBJ whole genome shotgun (WGS) entry which is preliminary data.</text>
</comment>
<reference evidence="3" key="1">
    <citation type="journal article" date="2021" name="Mol. Ecol. Resour.">
        <title>Apolygus lucorum genome provides insights into omnivorousness and mesophyll feeding.</title>
        <authorList>
            <person name="Liu Y."/>
            <person name="Liu H."/>
            <person name="Wang H."/>
            <person name="Huang T."/>
            <person name="Liu B."/>
            <person name="Yang B."/>
            <person name="Yin L."/>
            <person name="Li B."/>
            <person name="Zhang Y."/>
            <person name="Zhang S."/>
            <person name="Jiang F."/>
            <person name="Zhang X."/>
            <person name="Ren Y."/>
            <person name="Wang B."/>
            <person name="Wang S."/>
            <person name="Lu Y."/>
            <person name="Wu K."/>
            <person name="Fan W."/>
            <person name="Wang G."/>
        </authorList>
    </citation>
    <scope>NUCLEOTIDE SEQUENCE</scope>
    <source>
        <strain evidence="3">12Hb</strain>
    </source>
</reference>
<name>A0A8S9XQ39_APOLU</name>
<feature type="region of interest" description="Disordered" evidence="2">
    <location>
        <begin position="292"/>
        <end position="406"/>
    </location>
</feature>
<sequence>MFRERQEKIPFTRGSGWQNREMRGKRKPSLYSCQINTMGARNSKRSVDISAASKKDKPESNSAEKLERIEEPEIAKQNGTTTPRPEESQEASGDATTQVNGDDTSETKESDDKAEKKDDETEKKEPQTPESPVEEAKSPEEEKSEKKKKDKSKKKWSFRSISFSRKDKTKPNMSKDDSITSDLSKVADAVAEVVEGETAAVTEENKEEVKPAVAGEDKKKEEEKEPLAAPLTSALSSIAAAATTAVEEIKEKVEEKKEEVKSEVVTKGEEIIEEGKSVVQKTLEQVVEKTSSFVESSTSSVITTVTESSQIITSSSQVIQEVMEIKSEESPAPPLPASPPPTEAPPPTPNVVSQPEPEEVNGGGEGMAEMPEENGLGSDAKIDDVDDEEELPKLNGHSEISPVKQVEDIIDAIKSEAIEKSIIAETNGELVTTNDAAE</sequence>
<dbReference type="AlphaFoldDB" id="A0A8S9XQ39"/>
<feature type="region of interest" description="Disordered" evidence="2">
    <location>
        <begin position="1"/>
        <end position="184"/>
    </location>
</feature>
<evidence type="ECO:0000313" key="3">
    <source>
        <dbReference type="EMBL" id="KAF6210156.1"/>
    </source>
</evidence>
<keyword evidence="1" id="KW-0175">Coiled coil</keyword>
<evidence type="ECO:0000256" key="2">
    <source>
        <dbReference type="SAM" id="MobiDB-lite"/>
    </source>
</evidence>
<dbReference type="Proteomes" id="UP000466442">
    <property type="component" value="Linkage Group LG5"/>
</dbReference>
<evidence type="ECO:0000256" key="1">
    <source>
        <dbReference type="SAM" id="Coils"/>
    </source>
</evidence>
<feature type="compositionally biased region" description="Basic residues" evidence="2">
    <location>
        <begin position="148"/>
        <end position="157"/>
    </location>
</feature>
<feature type="compositionally biased region" description="Polar residues" evidence="2">
    <location>
        <begin position="31"/>
        <end position="40"/>
    </location>
</feature>
<feature type="compositionally biased region" description="Basic and acidic residues" evidence="2">
    <location>
        <begin position="1"/>
        <end position="10"/>
    </location>
</feature>
<feature type="compositionally biased region" description="Low complexity" evidence="2">
    <location>
        <begin position="292"/>
        <end position="322"/>
    </location>
</feature>
<feature type="compositionally biased region" description="Basic and acidic residues" evidence="2">
    <location>
        <begin position="134"/>
        <end position="147"/>
    </location>
</feature>
<feature type="region of interest" description="Disordered" evidence="2">
    <location>
        <begin position="196"/>
        <end position="230"/>
    </location>
</feature>
<feature type="compositionally biased region" description="Pro residues" evidence="2">
    <location>
        <begin position="331"/>
        <end position="349"/>
    </location>
</feature>
<dbReference type="OrthoDB" id="8196194at2759"/>
<organism evidence="3 4">
    <name type="scientific">Apolygus lucorum</name>
    <name type="common">Small green plant bug</name>
    <name type="synonym">Lygocoris lucorum</name>
    <dbReference type="NCBI Taxonomy" id="248454"/>
    <lineage>
        <taxon>Eukaryota</taxon>
        <taxon>Metazoa</taxon>
        <taxon>Ecdysozoa</taxon>
        <taxon>Arthropoda</taxon>
        <taxon>Hexapoda</taxon>
        <taxon>Insecta</taxon>
        <taxon>Pterygota</taxon>
        <taxon>Neoptera</taxon>
        <taxon>Paraneoptera</taxon>
        <taxon>Hemiptera</taxon>
        <taxon>Heteroptera</taxon>
        <taxon>Panheteroptera</taxon>
        <taxon>Cimicomorpha</taxon>
        <taxon>Miridae</taxon>
        <taxon>Mirini</taxon>
        <taxon>Apolygus</taxon>
    </lineage>
</organism>
<feature type="compositionally biased region" description="Basic and acidic residues" evidence="2">
    <location>
        <begin position="203"/>
        <end position="226"/>
    </location>
</feature>
<feature type="compositionally biased region" description="Polar residues" evidence="2">
    <location>
        <begin position="90"/>
        <end position="102"/>
    </location>
</feature>
<keyword evidence="4" id="KW-1185">Reference proteome</keyword>
<evidence type="ECO:0000313" key="4">
    <source>
        <dbReference type="Proteomes" id="UP000466442"/>
    </source>
</evidence>
<protein>
    <submittedName>
        <fullName evidence="3">Uncharacterized protein</fullName>
    </submittedName>
</protein>
<feature type="compositionally biased region" description="Basic and acidic residues" evidence="2">
    <location>
        <begin position="164"/>
        <end position="178"/>
    </location>
</feature>
<proteinExistence type="predicted"/>
<gene>
    <name evidence="3" type="ORF">GE061_013258</name>
</gene>
<feature type="compositionally biased region" description="Basic and acidic residues" evidence="2">
    <location>
        <begin position="53"/>
        <end position="74"/>
    </location>
</feature>
<accession>A0A8S9XQ39</accession>